<evidence type="ECO:0000313" key="3">
    <source>
        <dbReference type="EMBL" id="MFE1355899.1"/>
    </source>
</evidence>
<dbReference type="InterPro" id="IPR029058">
    <property type="entry name" value="AB_hydrolase_fold"/>
</dbReference>
<dbReference type="SUPFAM" id="SSF53474">
    <property type="entry name" value="alpha/beta-Hydrolases"/>
    <property type="match status" value="1"/>
</dbReference>
<evidence type="ECO:0000256" key="1">
    <source>
        <dbReference type="ARBA" id="ARBA00022801"/>
    </source>
</evidence>
<dbReference type="InterPro" id="IPR050266">
    <property type="entry name" value="AB_hydrolase_sf"/>
</dbReference>
<organism evidence="3 4">
    <name type="scientific">Kitasatospora phosalacinea</name>
    <dbReference type="NCBI Taxonomy" id="2065"/>
    <lineage>
        <taxon>Bacteria</taxon>
        <taxon>Bacillati</taxon>
        <taxon>Actinomycetota</taxon>
        <taxon>Actinomycetes</taxon>
        <taxon>Kitasatosporales</taxon>
        <taxon>Streptomycetaceae</taxon>
        <taxon>Kitasatospora</taxon>
    </lineage>
</organism>
<dbReference type="PANTHER" id="PTHR43798">
    <property type="entry name" value="MONOACYLGLYCEROL LIPASE"/>
    <property type="match status" value="1"/>
</dbReference>
<evidence type="ECO:0000313" key="4">
    <source>
        <dbReference type="Proteomes" id="UP001599542"/>
    </source>
</evidence>
<dbReference type="InterPro" id="IPR000073">
    <property type="entry name" value="AB_hydrolase_1"/>
</dbReference>
<reference evidence="3 4" key="1">
    <citation type="submission" date="2024-09" db="EMBL/GenBank/DDBJ databases">
        <title>The Natural Products Discovery Center: Release of the First 8490 Sequenced Strains for Exploring Actinobacteria Biosynthetic Diversity.</title>
        <authorList>
            <person name="Kalkreuter E."/>
            <person name="Kautsar S.A."/>
            <person name="Yang D."/>
            <person name="Bader C.D."/>
            <person name="Teijaro C.N."/>
            <person name="Fluegel L."/>
            <person name="Davis C.M."/>
            <person name="Simpson J.R."/>
            <person name="Lauterbach L."/>
            <person name="Steele A.D."/>
            <person name="Gui C."/>
            <person name="Meng S."/>
            <person name="Li G."/>
            <person name="Viehrig K."/>
            <person name="Ye F."/>
            <person name="Su P."/>
            <person name="Kiefer A.F."/>
            <person name="Nichols A."/>
            <person name="Cepeda A.J."/>
            <person name="Yan W."/>
            <person name="Fan B."/>
            <person name="Jiang Y."/>
            <person name="Adhikari A."/>
            <person name="Zheng C.-J."/>
            <person name="Schuster L."/>
            <person name="Cowan T.M."/>
            <person name="Smanski M.J."/>
            <person name="Chevrette M.G."/>
            <person name="De Carvalho L.P.S."/>
            <person name="Shen B."/>
        </authorList>
    </citation>
    <scope>NUCLEOTIDE SEQUENCE [LARGE SCALE GENOMIC DNA]</scope>
    <source>
        <strain evidence="3 4">NPDC058753</strain>
    </source>
</reference>
<sequence>MTTEPLLTEAGTGRPVLLLHGGGGPATVAPLAAHLAGSAHVLTPVHPGWDGTERPAALARVSDLADAYLGLLRQRGLRDVLVVGSSLGGWIGAEMALRDGDGNSEDGSSEDGGATVSGLVLIDAVGIGVDGEPLADVFALDARGLAERSWHDPDRHFVDPATLPPAELARRRGNFATMRALAGDPYMHDPGLRERLRDVRLPVLVLWGESDRVATPGYGAAYARAFADARFVTVPGAGHLPHLERPEAVFAHLDAVLTR</sequence>
<dbReference type="RefSeq" id="WP_380318647.1">
    <property type="nucleotide sequence ID" value="NZ_JBHYPW010000006.1"/>
</dbReference>
<accession>A0ABW6GTH5</accession>
<dbReference type="Proteomes" id="UP001599542">
    <property type="component" value="Unassembled WGS sequence"/>
</dbReference>
<name>A0ABW6GTH5_9ACTN</name>
<evidence type="ECO:0000259" key="2">
    <source>
        <dbReference type="Pfam" id="PF12697"/>
    </source>
</evidence>
<feature type="domain" description="AB hydrolase-1" evidence="2">
    <location>
        <begin position="16"/>
        <end position="251"/>
    </location>
</feature>
<protein>
    <submittedName>
        <fullName evidence="3">Alpha/beta fold hydrolase</fullName>
    </submittedName>
</protein>
<dbReference type="GO" id="GO:0016787">
    <property type="term" value="F:hydrolase activity"/>
    <property type="evidence" value="ECO:0007669"/>
    <property type="project" value="UniProtKB-KW"/>
</dbReference>
<keyword evidence="4" id="KW-1185">Reference proteome</keyword>
<proteinExistence type="predicted"/>
<dbReference type="Pfam" id="PF12697">
    <property type="entry name" value="Abhydrolase_6"/>
    <property type="match status" value="1"/>
</dbReference>
<gene>
    <name evidence="3" type="ORF">ACFW6T_28375</name>
</gene>
<dbReference type="Gene3D" id="3.40.50.1820">
    <property type="entry name" value="alpha/beta hydrolase"/>
    <property type="match status" value="1"/>
</dbReference>
<dbReference type="EMBL" id="JBHYPX010000071">
    <property type="protein sequence ID" value="MFE1355899.1"/>
    <property type="molecule type" value="Genomic_DNA"/>
</dbReference>
<keyword evidence="1 3" id="KW-0378">Hydrolase</keyword>
<comment type="caution">
    <text evidence="3">The sequence shown here is derived from an EMBL/GenBank/DDBJ whole genome shotgun (WGS) entry which is preliminary data.</text>
</comment>
<dbReference type="PANTHER" id="PTHR43798:SF31">
    <property type="entry name" value="AB HYDROLASE SUPERFAMILY PROTEIN YCLE"/>
    <property type="match status" value="1"/>
</dbReference>